<dbReference type="CDD" id="cd08645">
    <property type="entry name" value="FMT_core_GART"/>
    <property type="match status" value="1"/>
</dbReference>
<reference evidence="6 7" key="1">
    <citation type="submission" date="2013-08" db="EMBL/GenBank/DDBJ databases">
        <title>The genome sequence of Skermanella stibiiresistens.</title>
        <authorList>
            <person name="Zhu W."/>
            <person name="Wang G."/>
        </authorList>
    </citation>
    <scope>NUCLEOTIDE SEQUENCE [LARGE SCALE GENOMIC DNA]</scope>
    <source>
        <strain evidence="6 7">SB22</strain>
    </source>
</reference>
<dbReference type="UniPathway" id="UPA00074">
    <property type="reaction ID" value="UER00126"/>
</dbReference>
<dbReference type="OrthoDB" id="9806170at2"/>
<dbReference type="AlphaFoldDB" id="W9H1C2"/>
<dbReference type="GO" id="GO:0004644">
    <property type="term" value="F:phosphoribosylglycinamide formyltransferase activity"/>
    <property type="evidence" value="ECO:0007669"/>
    <property type="project" value="UniProtKB-UniRule"/>
</dbReference>
<keyword evidence="2 4" id="KW-0808">Transferase</keyword>
<dbReference type="EMBL" id="AVFL01000009">
    <property type="protein sequence ID" value="EWY39980.1"/>
    <property type="molecule type" value="Genomic_DNA"/>
</dbReference>
<feature type="site" description="Raises pKa of active site His" evidence="4">
    <location>
        <position position="147"/>
    </location>
</feature>
<dbReference type="Pfam" id="PF00551">
    <property type="entry name" value="Formyl_trans_N"/>
    <property type="match status" value="1"/>
</dbReference>
<dbReference type="NCBIfam" id="TIGR00639">
    <property type="entry name" value="PurN"/>
    <property type="match status" value="1"/>
</dbReference>
<dbReference type="InterPro" id="IPR002376">
    <property type="entry name" value="Formyl_transf_N"/>
</dbReference>
<dbReference type="GO" id="GO:0006189">
    <property type="term" value="P:'de novo' IMP biosynthetic process"/>
    <property type="evidence" value="ECO:0007669"/>
    <property type="project" value="UniProtKB-UniRule"/>
</dbReference>
<dbReference type="Proteomes" id="UP000019486">
    <property type="component" value="Unassembled WGS sequence"/>
</dbReference>
<keyword evidence="3 4" id="KW-0658">Purine biosynthesis</keyword>
<evidence type="ECO:0000259" key="5">
    <source>
        <dbReference type="Pfam" id="PF00551"/>
    </source>
</evidence>
<dbReference type="HAMAP" id="MF_01930">
    <property type="entry name" value="PurN"/>
    <property type="match status" value="1"/>
</dbReference>
<comment type="catalytic activity">
    <reaction evidence="4">
        <text>N(1)-(5-phospho-beta-D-ribosyl)glycinamide + (6R)-10-formyltetrahydrofolate = N(2)-formyl-N(1)-(5-phospho-beta-D-ribosyl)glycinamide + (6S)-5,6,7,8-tetrahydrofolate + H(+)</text>
        <dbReference type="Rhea" id="RHEA:15053"/>
        <dbReference type="ChEBI" id="CHEBI:15378"/>
        <dbReference type="ChEBI" id="CHEBI:57453"/>
        <dbReference type="ChEBI" id="CHEBI:143788"/>
        <dbReference type="ChEBI" id="CHEBI:147286"/>
        <dbReference type="ChEBI" id="CHEBI:195366"/>
        <dbReference type="EC" id="2.1.2.2"/>
    </reaction>
</comment>
<evidence type="ECO:0000313" key="7">
    <source>
        <dbReference type="Proteomes" id="UP000019486"/>
    </source>
</evidence>
<dbReference type="InterPro" id="IPR036477">
    <property type="entry name" value="Formyl_transf_N_sf"/>
</dbReference>
<feature type="binding site" evidence="4">
    <location>
        <position position="109"/>
    </location>
    <ligand>
        <name>(6R)-10-formyltetrahydrofolate</name>
        <dbReference type="ChEBI" id="CHEBI:195366"/>
    </ligand>
</feature>
<dbReference type="PATRIC" id="fig|1385369.3.peg.2846"/>
<dbReference type="STRING" id="1385369.N825_03020"/>
<gene>
    <name evidence="4" type="primary">purN</name>
    <name evidence="6" type="ORF">N825_03020</name>
</gene>
<protein>
    <recommendedName>
        <fullName evidence="4">Phosphoribosylglycinamide formyltransferase</fullName>
        <ecNumber evidence="4">2.1.2.2</ecNumber>
    </recommendedName>
    <alternativeName>
        <fullName evidence="4">5'-phosphoribosylglycinamide transformylase</fullName>
    </alternativeName>
    <alternativeName>
        <fullName evidence="4">GAR transformylase</fullName>
        <shortName evidence="4">GART</shortName>
    </alternativeName>
</protein>
<dbReference type="PANTHER" id="PTHR43369">
    <property type="entry name" value="PHOSPHORIBOSYLGLYCINAMIDE FORMYLTRANSFERASE"/>
    <property type="match status" value="1"/>
</dbReference>
<dbReference type="SUPFAM" id="SSF53328">
    <property type="entry name" value="Formyltransferase"/>
    <property type="match status" value="1"/>
</dbReference>
<accession>W9H1C2</accession>
<evidence type="ECO:0000256" key="2">
    <source>
        <dbReference type="ARBA" id="ARBA00022679"/>
    </source>
</evidence>
<name>W9H1C2_9PROT</name>
<evidence type="ECO:0000313" key="6">
    <source>
        <dbReference type="EMBL" id="EWY39980.1"/>
    </source>
</evidence>
<dbReference type="Gene3D" id="3.40.50.170">
    <property type="entry name" value="Formyl transferase, N-terminal domain"/>
    <property type="match status" value="1"/>
</dbReference>
<evidence type="ECO:0000256" key="3">
    <source>
        <dbReference type="ARBA" id="ARBA00022755"/>
    </source>
</evidence>
<dbReference type="GO" id="GO:0005829">
    <property type="term" value="C:cytosol"/>
    <property type="evidence" value="ECO:0007669"/>
    <property type="project" value="TreeGrafter"/>
</dbReference>
<dbReference type="EC" id="2.1.2.2" evidence="4"/>
<comment type="pathway">
    <text evidence="1 4">Purine metabolism; IMP biosynthesis via de novo pathway; N(2)-formyl-N(1)-(5-phospho-D-ribosyl)glycinamide from N(1)-(5-phospho-D-ribosyl)glycinamide (10-formyl THF route): step 1/1.</text>
</comment>
<feature type="binding site" evidence="4">
    <location>
        <begin position="92"/>
        <end position="95"/>
    </location>
    <ligand>
        <name>(6R)-10-formyltetrahydrofolate</name>
        <dbReference type="ChEBI" id="CHEBI:195366"/>
    </ligand>
</feature>
<evidence type="ECO:0000256" key="1">
    <source>
        <dbReference type="ARBA" id="ARBA00005054"/>
    </source>
</evidence>
<keyword evidence="7" id="KW-1185">Reference proteome</keyword>
<dbReference type="RefSeq" id="WP_037452661.1">
    <property type="nucleotide sequence ID" value="NZ_AVFL01000009.1"/>
</dbReference>
<sequence>MARLRVGVLISGRGSNLQALIDACADPEFPAEIVLVLSNKADAYGLERARLAGVTGQVVSHRDFPDKPSFEAAMDGALAAAGVELVCLAGFMRLLTAEFVERWRDRMINIHPSLLPSFKGLDTHARALAAGVRFTGCTVHYVRPAMDEGPIIIQAAVPVLADDDDHALADRVLVAEHRCYPLALRLIAEGRVRVEGERATVMGPAALAGEPLLNPVG</sequence>
<comment type="similarity">
    <text evidence="4">Belongs to the GART family.</text>
</comment>
<feature type="domain" description="Formyl transferase N-terminal" evidence="5">
    <location>
        <begin position="5"/>
        <end position="184"/>
    </location>
</feature>
<feature type="active site" description="Proton donor" evidence="4">
    <location>
        <position position="111"/>
    </location>
</feature>
<organism evidence="6 7">
    <name type="scientific">Skermanella stibiiresistens SB22</name>
    <dbReference type="NCBI Taxonomy" id="1385369"/>
    <lineage>
        <taxon>Bacteria</taxon>
        <taxon>Pseudomonadati</taxon>
        <taxon>Pseudomonadota</taxon>
        <taxon>Alphaproteobacteria</taxon>
        <taxon>Rhodospirillales</taxon>
        <taxon>Azospirillaceae</taxon>
        <taxon>Skermanella</taxon>
    </lineage>
</organism>
<comment type="caution">
    <text evidence="6">The sequence shown here is derived from an EMBL/GenBank/DDBJ whole genome shotgun (WGS) entry which is preliminary data.</text>
</comment>
<feature type="binding site" evidence="4">
    <location>
        <position position="67"/>
    </location>
    <ligand>
        <name>(6R)-10-formyltetrahydrofolate</name>
        <dbReference type="ChEBI" id="CHEBI:195366"/>
    </ligand>
</feature>
<evidence type="ECO:0000256" key="4">
    <source>
        <dbReference type="HAMAP-Rule" id="MF_01930"/>
    </source>
</evidence>
<dbReference type="InterPro" id="IPR004607">
    <property type="entry name" value="GART"/>
</dbReference>
<proteinExistence type="inferred from homology"/>
<dbReference type="PANTHER" id="PTHR43369:SF2">
    <property type="entry name" value="PHOSPHORIBOSYLGLYCINAMIDE FORMYLTRANSFERASE"/>
    <property type="match status" value="1"/>
</dbReference>
<comment type="function">
    <text evidence="4">Catalyzes the transfer of a formyl group from 10-formyltetrahydrofolate to 5-phospho-ribosyl-glycinamide (GAR), producing 5-phospho-ribosyl-N-formylglycinamide (FGAR) and tetrahydrofolate.</text>
</comment>
<feature type="binding site" evidence="4">
    <location>
        <begin position="14"/>
        <end position="16"/>
    </location>
    <ligand>
        <name>N(1)-(5-phospho-beta-D-ribosyl)glycinamide</name>
        <dbReference type="ChEBI" id="CHEBI:143788"/>
    </ligand>
</feature>